<dbReference type="Pfam" id="PF13692">
    <property type="entry name" value="Glyco_trans_1_4"/>
    <property type="match status" value="1"/>
</dbReference>
<dbReference type="EMBL" id="NOZP01000031">
    <property type="protein sequence ID" value="OYD16947.1"/>
    <property type="molecule type" value="Genomic_DNA"/>
</dbReference>
<dbReference type="AlphaFoldDB" id="A0A235BYT4"/>
<dbReference type="PANTHER" id="PTHR46656:SF3">
    <property type="entry name" value="PUTATIVE-RELATED"/>
    <property type="match status" value="1"/>
</dbReference>
<name>A0A235BYT4_UNCW3</name>
<dbReference type="PANTHER" id="PTHR46656">
    <property type="entry name" value="PUTATIVE-RELATED"/>
    <property type="match status" value="1"/>
</dbReference>
<gene>
    <name evidence="1" type="ORF">CH330_01375</name>
</gene>
<comment type="caution">
    <text evidence="1">The sequence shown here is derived from an EMBL/GenBank/DDBJ whole genome shotgun (WGS) entry which is preliminary data.</text>
</comment>
<dbReference type="Proteomes" id="UP000215559">
    <property type="component" value="Unassembled WGS sequence"/>
</dbReference>
<dbReference type="CDD" id="cd03801">
    <property type="entry name" value="GT4_PimA-like"/>
    <property type="match status" value="1"/>
</dbReference>
<dbReference type="Gene3D" id="3.40.50.2000">
    <property type="entry name" value="Glycogen Phosphorylase B"/>
    <property type="match status" value="1"/>
</dbReference>
<proteinExistence type="predicted"/>
<accession>A0A235BYT4</accession>
<evidence type="ECO:0000313" key="2">
    <source>
        <dbReference type="Proteomes" id="UP000215559"/>
    </source>
</evidence>
<evidence type="ECO:0000313" key="1">
    <source>
        <dbReference type="EMBL" id="OYD16947.1"/>
    </source>
</evidence>
<dbReference type="SUPFAM" id="SSF53756">
    <property type="entry name" value="UDP-Glycosyltransferase/glycogen phosphorylase"/>
    <property type="match status" value="1"/>
</dbReference>
<evidence type="ECO:0008006" key="3">
    <source>
        <dbReference type="Google" id="ProtNLM"/>
    </source>
</evidence>
<organism evidence="1 2">
    <name type="scientific">candidate division WOR-3 bacterium JGI_Cruoil_03_51_56</name>
    <dbReference type="NCBI Taxonomy" id="1973747"/>
    <lineage>
        <taxon>Bacteria</taxon>
        <taxon>Bacteria division WOR-3</taxon>
    </lineage>
</organism>
<sequence length="451" mass="50992">MTTISKDVKKHIPEESVLKHNFNVQTMKVEPRKIIRHDHKVIERTGEPTVLYFRHSPPPVPELHIPPRIQETTPRFNVQIPPIPPPLPYTPRSSPTSEAQVLLIKQSFVDNPENPFITYYGPIRGSFGVVSRHHMRNLPYAGWNVNWVTLKNMTRGQGVASDICIVHPALYWGIKGWRKPSTREHLKNIHKKIVGFEVADSDAISTMVIPIVNELDLLMVPSLAAKTTYLNSGTEIPVKVIPHGLSEAYNTPEKRLPQVPEDGVKVLFFQLHSKWRKGGDVVMEVMKRILTERKDVKFVVKVGGRRELCKLPNTTCFRRWLTEPDLVSLYDSCDILFAPSRGGAFELNVLEAMARGLVIIASSCPCITEYAKEALIIKSKGRVIVLKRNPVHTGFGPDPDPDDAYELLNRAIDNIVELKKKAEALAIETRKNFSWRNTAQKIANVLAEIND</sequence>
<protein>
    <recommendedName>
        <fullName evidence="3">Glycosyl transferase family 1 domain-containing protein</fullName>
    </recommendedName>
</protein>
<reference evidence="1 2" key="1">
    <citation type="submission" date="2017-07" db="EMBL/GenBank/DDBJ databases">
        <title>Recovery of genomes from metagenomes via a dereplication, aggregation, and scoring strategy.</title>
        <authorList>
            <person name="Sieber C.M."/>
            <person name="Probst A.J."/>
            <person name="Sharrar A."/>
            <person name="Thomas B.C."/>
            <person name="Hess M."/>
            <person name="Tringe S.G."/>
            <person name="Banfield J.F."/>
        </authorList>
    </citation>
    <scope>NUCLEOTIDE SEQUENCE [LARGE SCALE GENOMIC DNA]</scope>
    <source>
        <strain evidence="1">JGI_Cruoil_03_51_56</strain>
    </source>
</reference>